<protein>
    <recommendedName>
        <fullName evidence="3">YkuD domain-containing protein</fullName>
    </recommendedName>
</protein>
<reference evidence="1 2" key="1">
    <citation type="submission" date="2024-09" db="EMBL/GenBank/DDBJ databases">
        <authorList>
            <person name="Sun Q."/>
            <person name="Mori K."/>
        </authorList>
    </citation>
    <scope>NUCLEOTIDE SEQUENCE [LARGE SCALE GENOMIC DNA]</scope>
    <source>
        <strain evidence="1 2">TISTR 2452</strain>
    </source>
</reference>
<dbReference type="EMBL" id="JBHMDO010000032">
    <property type="protein sequence ID" value="MFB9327994.1"/>
    <property type="molecule type" value="Genomic_DNA"/>
</dbReference>
<evidence type="ECO:0000313" key="1">
    <source>
        <dbReference type="EMBL" id="MFB9327994.1"/>
    </source>
</evidence>
<accession>A0ABV5KS23</accession>
<proteinExistence type="predicted"/>
<dbReference type="Proteomes" id="UP001589747">
    <property type="component" value="Unassembled WGS sequence"/>
</dbReference>
<name>A0ABV5KS23_9BACL</name>
<keyword evidence="2" id="KW-1185">Reference proteome</keyword>
<sequence length="202" mass="22601">MSIRHVSDADNEGWLLVKFSGSNAPDALPQNLRVEYIKTEGGRDYFKVIEGVHAGREGSVKQKEGGGSYLIEGDPKQPTAQVHFVIPSKKLWYQNNGEWVGPIDTMTDPNNMVPVGVHDIEIPDAPHKGGESYEDRSRFASTWFRIGHSGDRYLHTGSVSAGCVTMTDIPKWTDLYNYLIKRRKDDKSVGEIHVFATEAERP</sequence>
<dbReference type="RefSeq" id="WP_377496875.1">
    <property type="nucleotide sequence ID" value="NZ_JBHMDO010000032.1"/>
</dbReference>
<evidence type="ECO:0008006" key="3">
    <source>
        <dbReference type="Google" id="ProtNLM"/>
    </source>
</evidence>
<comment type="caution">
    <text evidence="1">The sequence shown here is derived from an EMBL/GenBank/DDBJ whole genome shotgun (WGS) entry which is preliminary data.</text>
</comment>
<organism evidence="1 2">
    <name type="scientific">Paenibacillus aurantiacus</name>
    <dbReference type="NCBI Taxonomy" id="1936118"/>
    <lineage>
        <taxon>Bacteria</taxon>
        <taxon>Bacillati</taxon>
        <taxon>Bacillota</taxon>
        <taxon>Bacilli</taxon>
        <taxon>Bacillales</taxon>
        <taxon>Paenibacillaceae</taxon>
        <taxon>Paenibacillus</taxon>
    </lineage>
</organism>
<evidence type="ECO:0000313" key="2">
    <source>
        <dbReference type="Proteomes" id="UP001589747"/>
    </source>
</evidence>
<gene>
    <name evidence="1" type="ORF">ACFFSY_18875</name>
</gene>